<keyword evidence="4" id="KW-0813">Transport</keyword>
<reference evidence="16" key="1">
    <citation type="submission" date="2023-10" db="EMBL/GenBank/DDBJ databases">
        <title>Genome assemblies of two species of porcelain crab, Petrolisthes cinctipes and Petrolisthes manimaculis (Anomura: Porcellanidae).</title>
        <authorList>
            <person name="Angst P."/>
        </authorList>
    </citation>
    <scope>NUCLEOTIDE SEQUENCE</scope>
    <source>
        <strain evidence="16">PB745_01</strain>
        <tissue evidence="16">Gill</tissue>
    </source>
</reference>
<evidence type="ECO:0000256" key="7">
    <source>
        <dbReference type="ARBA" id="ARBA00022989"/>
    </source>
</evidence>
<dbReference type="GO" id="GO:0005886">
    <property type="term" value="C:plasma membrane"/>
    <property type="evidence" value="ECO:0007669"/>
    <property type="project" value="UniProtKB-SubCell"/>
</dbReference>
<dbReference type="EMBL" id="JAWQEG010000994">
    <property type="protein sequence ID" value="KAK3883396.1"/>
    <property type="molecule type" value="Genomic_DNA"/>
</dbReference>
<evidence type="ECO:0000256" key="8">
    <source>
        <dbReference type="ARBA" id="ARBA00023065"/>
    </source>
</evidence>
<evidence type="ECO:0000256" key="2">
    <source>
        <dbReference type="ARBA" id="ARBA00004651"/>
    </source>
</evidence>
<dbReference type="AlphaFoldDB" id="A0AAE1G1J0"/>
<evidence type="ECO:0000256" key="11">
    <source>
        <dbReference type="ARBA" id="ARBA00023180"/>
    </source>
</evidence>
<keyword evidence="11" id="KW-0325">Glycoprotein</keyword>
<evidence type="ECO:0000256" key="6">
    <source>
        <dbReference type="ARBA" id="ARBA00022692"/>
    </source>
</evidence>
<dbReference type="Pfam" id="PF10613">
    <property type="entry name" value="Lig_chan-Glu_bd"/>
    <property type="match status" value="1"/>
</dbReference>
<dbReference type="InterPro" id="IPR019594">
    <property type="entry name" value="Glu/Gly-bd"/>
</dbReference>
<keyword evidence="13" id="KW-0407">Ion channel</keyword>
<evidence type="ECO:0000256" key="10">
    <source>
        <dbReference type="ARBA" id="ARBA00023170"/>
    </source>
</evidence>
<dbReference type="SMART" id="SM00918">
    <property type="entry name" value="Lig_chan-Glu_bd"/>
    <property type="match status" value="1"/>
</dbReference>
<organism evidence="16 17">
    <name type="scientific">Petrolisthes cinctipes</name>
    <name type="common">Flat porcelain crab</name>
    <dbReference type="NCBI Taxonomy" id="88211"/>
    <lineage>
        <taxon>Eukaryota</taxon>
        <taxon>Metazoa</taxon>
        <taxon>Ecdysozoa</taxon>
        <taxon>Arthropoda</taxon>
        <taxon>Crustacea</taxon>
        <taxon>Multicrustacea</taxon>
        <taxon>Malacostraca</taxon>
        <taxon>Eumalacostraca</taxon>
        <taxon>Eucarida</taxon>
        <taxon>Decapoda</taxon>
        <taxon>Pleocyemata</taxon>
        <taxon>Anomura</taxon>
        <taxon>Galatheoidea</taxon>
        <taxon>Porcellanidae</taxon>
        <taxon>Petrolisthes</taxon>
    </lineage>
</organism>
<feature type="domain" description="Ionotropic glutamate receptor L-glutamate and glycine-binding" evidence="15">
    <location>
        <begin position="302"/>
        <end position="366"/>
    </location>
</feature>
<feature type="transmembrane region" description="Helical" evidence="14">
    <location>
        <begin position="697"/>
        <end position="719"/>
    </location>
</feature>
<keyword evidence="6 14" id="KW-0812">Transmembrane</keyword>
<evidence type="ECO:0000256" key="14">
    <source>
        <dbReference type="SAM" id="Phobius"/>
    </source>
</evidence>
<dbReference type="Gene3D" id="1.10.287.70">
    <property type="match status" value="1"/>
</dbReference>
<evidence type="ECO:0000256" key="12">
    <source>
        <dbReference type="ARBA" id="ARBA00023286"/>
    </source>
</evidence>
<comment type="caution">
    <text evidence="16">The sequence shown here is derived from an EMBL/GenBank/DDBJ whole genome shotgun (WGS) entry which is preliminary data.</text>
</comment>
<feature type="transmembrane region" description="Helical" evidence="14">
    <location>
        <begin position="415"/>
        <end position="441"/>
    </location>
</feature>
<gene>
    <name evidence="16" type="ORF">Pcinc_012297</name>
</gene>
<keyword evidence="8" id="KW-0406">Ion transport</keyword>
<keyword evidence="17" id="KW-1185">Reference proteome</keyword>
<dbReference type="Gene3D" id="3.40.190.10">
    <property type="entry name" value="Periplasmic binding protein-like II"/>
    <property type="match status" value="1"/>
</dbReference>
<evidence type="ECO:0000256" key="1">
    <source>
        <dbReference type="ARBA" id="ARBA00004123"/>
    </source>
</evidence>
<dbReference type="InterPro" id="IPR009057">
    <property type="entry name" value="Homeodomain-like_sf"/>
</dbReference>
<dbReference type="GO" id="GO:0005634">
    <property type="term" value="C:nucleus"/>
    <property type="evidence" value="ECO:0007669"/>
    <property type="project" value="UniProtKB-SubCell"/>
</dbReference>
<dbReference type="InterPro" id="IPR052192">
    <property type="entry name" value="Insect_Ionotropic_Sensory_Rcpt"/>
</dbReference>
<evidence type="ECO:0000256" key="5">
    <source>
        <dbReference type="ARBA" id="ARBA00022475"/>
    </source>
</evidence>
<evidence type="ECO:0000259" key="15">
    <source>
        <dbReference type="SMART" id="SM00918"/>
    </source>
</evidence>
<dbReference type="PANTHER" id="PTHR42643:SF24">
    <property type="entry name" value="IONOTROPIC RECEPTOR 60A"/>
    <property type="match status" value="1"/>
</dbReference>
<evidence type="ECO:0000313" key="17">
    <source>
        <dbReference type="Proteomes" id="UP001286313"/>
    </source>
</evidence>
<sequence>MDRRRHFSKTILAERERFVRMWMCGLSFRTIAQLTGATATTVSRWVRRWYYEGSLYSKKNFTPQSHFTQANDAALATLVKSVVTHELSDCLLVVMWDAAMKGSSVVAIVTTFPNVKQVIEAGGWADSGLEGVVWNWGGLCRAYILLLADPTPLLHQASKAPHDHWDYRGRWVIVGLKRDHLEALSLTTKGRKTDHLVGIVKTEDDSGRYEVLHNLLYNDRILERVLSYRSHSVLYSSKIYPDIHITDGSPSKNNNSLRHKVMGQYILPHNITSVNQQGTVFPEKTRDLKGTIISLVVFNIPPNVMLRNKLAEGQADRYFGLDVQVVRALAGLFNFTLQYIEPPPGERWGHQLDNGSWNGMVGLLGRGEGDIGVGVLYVTSLGGRQEFQEYSAPYDNEEPCFLIRRENELPRWQSLALPFTLSTWFTVILGMILGGPVFYCLSKPSLPSEKNLCGRSVMYTTMYTLGIHFRSAQHIVPTSTTLQVLVVFMWVYVIVLTVGYSSNLTAFLTVARSPPGVNTFLQLYQSSFPIFGLGPFFGNVMAASTISHIRGLSQQFSSVSSFGEVDREMTKGQSVVIQGRKFLQFYIAQNTDLQGAPKYRIIEECFMPFSVALGLQSHSPLKPNMDWAVTWVLESGLVNHWFLESIRQYKMYQAEIKGGSGSQRSTKNEEGSESVMEAMDGAGENFVSLTVEHVQSVFYILCMGYVTSLLVLLAETCVYTRDT</sequence>
<evidence type="ECO:0000256" key="9">
    <source>
        <dbReference type="ARBA" id="ARBA00023136"/>
    </source>
</evidence>
<dbReference type="GO" id="GO:0015276">
    <property type="term" value="F:ligand-gated monoatomic ion channel activity"/>
    <property type="evidence" value="ECO:0007669"/>
    <property type="project" value="InterPro"/>
</dbReference>
<evidence type="ECO:0000256" key="3">
    <source>
        <dbReference type="ARBA" id="ARBA00008685"/>
    </source>
</evidence>
<evidence type="ECO:0000313" key="16">
    <source>
        <dbReference type="EMBL" id="KAK3883396.1"/>
    </source>
</evidence>
<accession>A0AAE1G1J0</accession>
<keyword evidence="12" id="KW-1071">Ligand-gated ion channel</keyword>
<name>A0AAE1G1J0_PETCI</name>
<keyword evidence="10" id="KW-0675">Receptor</keyword>
<dbReference type="SUPFAM" id="SSF53850">
    <property type="entry name" value="Periplasmic binding protein-like II"/>
    <property type="match status" value="1"/>
</dbReference>
<comment type="subcellular location">
    <subcellularLocation>
        <location evidence="2">Cell membrane</location>
        <topology evidence="2">Multi-pass membrane protein</topology>
    </subcellularLocation>
    <subcellularLocation>
        <location evidence="1">Nucleus</location>
    </subcellularLocation>
</comment>
<feature type="transmembrane region" description="Helical" evidence="14">
    <location>
        <begin position="480"/>
        <end position="500"/>
    </location>
</feature>
<dbReference type="SUPFAM" id="SSF46689">
    <property type="entry name" value="Homeodomain-like"/>
    <property type="match status" value="1"/>
</dbReference>
<protein>
    <recommendedName>
        <fullName evidence="15">Ionotropic glutamate receptor L-glutamate and glycine-binding domain-containing protein</fullName>
    </recommendedName>
</protein>
<dbReference type="Proteomes" id="UP001286313">
    <property type="component" value="Unassembled WGS sequence"/>
</dbReference>
<keyword evidence="7 14" id="KW-1133">Transmembrane helix</keyword>
<comment type="similarity">
    <text evidence="3">Belongs to the glutamate-gated ion channel (TC 1.A.10.1) family.</text>
</comment>
<dbReference type="PANTHER" id="PTHR42643">
    <property type="entry name" value="IONOTROPIC RECEPTOR 20A-RELATED"/>
    <property type="match status" value="1"/>
</dbReference>
<keyword evidence="5" id="KW-1003">Cell membrane</keyword>
<evidence type="ECO:0000256" key="4">
    <source>
        <dbReference type="ARBA" id="ARBA00022448"/>
    </source>
</evidence>
<keyword evidence="9 14" id="KW-0472">Membrane</keyword>
<dbReference type="GO" id="GO:0050906">
    <property type="term" value="P:detection of stimulus involved in sensory perception"/>
    <property type="evidence" value="ECO:0007669"/>
    <property type="project" value="UniProtKB-ARBA"/>
</dbReference>
<dbReference type="Pfam" id="PF00060">
    <property type="entry name" value="Lig_chan"/>
    <property type="match status" value="1"/>
</dbReference>
<dbReference type="InterPro" id="IPR001320">
    <property type="entry name" value="Iontro_rcpt_C"/>
</dbReference>
<evidence type="ECO:0000256" key="13">
    <source>
        <dbReference type="ARBA" id="ARBA00023303"/>
    </source>
</evidence>
<proteinExistence type="inferred from homology"/>